<dbReference type="SUPFAM" id="SSF56349">
    <property type="entry name" value="DNA breaking-rejoining enzymes"/>
    <property type="match status" value="1"/>
</dbReference>
<dbReference type="GO" id="GO:0006310">
    <property type="term" value="P:DNA recombination"/>
    <property type="evidence" value="ECO:0007669"/>
    <property type="project" value="UniProtKB-KW"/>
</dbReference>
<evidence type="ECO:0000313" key="3">
    <source>
        <dbReference type="EMBL" id="EMA56838.1"/>
    </source>
</evidence>
<name>M0NGZ2_9EURY</name>
<dbReference type="eggNOG" id="arCOG02282">
    <property type="taxonomic scope" value="Archaea"/>
</dbReference>
<accession>M0NGZ2</accession>
<dbReference type="Gene3D" id="1.10.443.10">
    <property type="entry name" value="Intergrase catalytic core"/>
    <property type="match status" value="1"/>
</dbReference>
<reference evidence="3 4" key="1">
    <citation type="journal article" date="2014" name="PLoS Genet.">
        <title>Phylogenetically driven sequencing of extremely halophilic archaea reveals strategies for static and dynamic osmo-response.</title>
        <authorList>
            <person name="Becker E.A."/>
            <person name="Seitzer P.M."/>
            <person name="Tritt A."/>
            <person name="Larsen D."/>
            <person name="Krusor M."/>
            <person name="Yao A.I."/>
            <person name="Wu D."/>
            <person name="Madern D."/>
            <person name="Eisen J.A."/>
            <person name="Darling A.E."/>
            <person name="Facciotti M.T."/>
        </authorList>
    </citation>
    <scope>NUCLEOTIDE SEQUENCE [LARGE SCALE GENOMIC DNA]</scope>
    <source>
        <strain evidence="3 4">JCM 13552</strain>
    </source>
</reference>
<dbReference type="Proteomes" id="UP000011680">
    <property type="component" value="Unassembled WGS sequence"/>
</dbReference>
<dbReference type="PROSITE" id="PS51898">
    <property type="entry name" value="TYR_RECOMBINASE"/>
    <property type="match status" value="1"/>
</dbReference>
<dbReference type="InterPro" id="IPR013762">
    <property type="entry name" value="Integrase-like_cat_sf"/>
</dbReference>
<gene>
    <name evidence="3" type="ORF">C451_00500</name>
</gene>
<keyword evidence="1" id="KW-0233">DNA recombination</keyword>
<protein>
    <submittedName>
        <fullName evidence="3">Bacterio-opsin activator-like protein</fullName>
    </submittedName>
</protein>
<proteinExistence type="predicted"/>
<dbReference type="CDD" id="cd00397">
    <property type="entry name" value="DNA_BRE_C"/>
    <property type="match status" value="1"/>
</dbReference>
<comment type="caution">
    <text evidence="3">The sequence shown here is derived from an EMBL/GenBank/DDBJ whole genome shotgun (WGS) entry which is preliminary data.</text>
</comment>
<dbReference type="GO" id="GO:0003677">
    <property type="term" value="F:DNA binding"/>
    <property type="evidence" value="ECO:0007669"/>
    <property type="project" value="InterPro"/>
</dbReference>
<dbReference type="GO" id="GO:0015074">
    <property type="term" value="P:DNA integration"/>
    <property type="evidence" value="ECO:0007669"/>
    <property type="project" value="InterPro"/>
</dbReference>
<evidence type="ECO:0000313" key="4">
    <source>
        <dbReference type="Proteomes" id="UP000011680"/>
    </source>
</evidence>
<sequence>MRVERNQNHHSSNCWLTTDEYEQLRRTTDSYRDELIVRLGGEVGLRSFEIPQITPAHPRREVINDDSYHFLRVPEGKDTAGSGGKPRDAYLPRSVERDLHRYQRAEEISDDNPYIDVSPRHLQRIVKNTAEQTAERTGNDDFRKVSSHDLRRYFAHTCLVEKRMNPRVVMEIGGWEDYAALEPYLNKPSPGTIVAEFETADLA</sequence>
<dbReference type="InterPro" id="IPR002104">
    <property type="entry name" value="Integrase_catalytic"/>
</dbReference>
<dbReference type="AlphaFoldDB" id="M0NGZ2"/>
<dbReference type="Pfam" id="PF00589">
    <property type="entry name" value="Phage_integrase"/>
    <property type="match status" value="1"/>
</dbReference>
<dbReference type="EMBL" id="AOMF01000015">
    <property type="protein sequence ID" value="EMA56838.1"/>
    <property type="molecule type" value="Genomic_DNA"/>
</dbReference>
<dbReference type="RefSeq" id="WP_007736470.1">
    <property type="nucleotide sequence ID" value="NZ_AOMF01000015.1"/>
</dbReference>
<dbReference type="PATRIC" id="fig|1227457.3.peg.85"/>
<dbReference type="OrthoDB" id="211449at2157"/>
<dbReference type="InterPro" id="IPR011010">
    <property type="entry name" value="DNA_brk_join_enz"/>
</dbReference>
<evidence type="ECO:0000259" key="2">
    <source>
        <dbReference type="PROSITE" id="PS51898"/>
    </source>
</evidence>
<evidence type="ECO:0000256" key="1">
    <source>
        <dbReference type="ARBA" id="ARBA00023172"/>
    </source>
</evidence>
<feature type="domain" description="Tyr recombinase" evidence="2">
    <location>
        <begin position="11"/>
        <end position="198"/>
    </location>
</feature>
<keyword evidence="4" id="KW-1185">Reference proteome</keyword>
<organism evidence="3 4">
    <name type="scientific">Halococcus thailandensis JCM 13552</name>
    <dbReference type="NCBI Taxonomy" id="1227457"/>
    <lineage>
        <taxon>Archaea</taxon>
        <taxon>Methanobacteriati</taxon>
        <taxon>Methanobacteriota</taxon>
        <taxon>Stenosarchaea group</taxon>
        <taxon>Halobacteria</taxon>
        <taxon>Halobacteriales</taxon>
        <taxon>Halococcaceae</taxon>
        <taxon>Halococcus</taxon>
    </lineage>
</organism>